<sequence length="119" mass="13161">MDDKTFAAALQRFKKVRDRSYQGPPCLPVKVKSSGNENKNSGQTSSSTTSRRNDKNVSSGDQNVLEHSQFFVRLSKAVEENSNSSGKGTEVSRAFLKEYERVLGSVNIEEIEDILKSAS</sequence>
<proteinExistence type="predicted"/>
<reference evidence="2" key="1">
    <citation type="submission" date="2021-01" db="EMBL/GenBank/DDBJ databases">
        <authorList>
            <person name="Corre E."/>
            <person name="Pelletier E."/>
            <person name="Niang G."/>
            <person name="Scheremetjew M."/>
            <person name="Finn R."/>
            <person name="Kale V."/>
            <person name="Holt S."/>
            <person name="Cochrane G."/>
            <person name="Meng A."/>
            <person name="Brown T."/>
            <person name="Cohen L."/>
        </authorList>
    </citation>
    <scope>NUCLEOTIDE SEQUENCE</scope>
    <source>
        <strain evidence="2">GSBS06</strain>
    </source>
</reference>
<dbReference type="AlphaFoldDB" id="A0A7S3LTL5"/>
<organism evidence="2">
    <name type="scientific">Aplanochytrium stocchinoi</name>
    <dbReference type="NCBI Taxonomy" id="215587"/>
    <lineage>
        <taxon>Eukaryota</taxon>
        <taxon>Sar</taxon>
        <taxon>Stramenopiles</taxon>
        <taxon>Bigyra</taxon>
        <taxon>Labyrinthulomycetes</taxon>
        <taxon>Thraustochytrida</taxon>
        <taxon>Thraustochytriidae</taxon>
        <taxon>Aplanochytrium</taxon>
    </lineage>
</organism>
<feature type="region of interest" description="Disordered" evidence="1">
    <location>
        <begin position="17"/>
        <end position="64"/>
    </location>
</feature>
<dbReference type="EMBL" id="HBIN01013346">
    <property type="protein sequence ID" value="CAE0439919.1"/>
    <property type="molecule type" value="Transcribed_RNA"/>
</dbReference>
<accession>A0A7S3LTL5</accession>
<gene>
    <name evidence="2" type="ORF">ASTO00021_LOCUS10077</name>
</gene>
<protein>
    <submittedName>
        <fullName evidence="2">Uncharacterized protein</fullName>
    </submittedName>
</protein>
<name>A0A7S3LTL5_9STRA</name>
<feature type="compositionally biased region" description="Polar residues" evidence="1">
    <location>
        <begin position="33"/>
        <end position="43"/>
    </location>
</feature>
<evidence type="ECO:0000256" key="1">
    <source>
        <dbReference type="SAM" id="MobiDB-lite"/>
    </source>
</evidence>
<evidence type="ECO:0000313" key="2">
    <source>
        <dbReference type="EMBL" id="CAE0439919.1"/>
    </source>
</evidence>